<proteinExistence type="predicted"/>
<accession>A0A8S5NS64</accession>
<organism evidence="1">
    <name type="scientific">Siphoviridae sp. ctWsj12</name>
    <dbReference type="NCBI Taxonomy" id="2826363"/>
    <lineage>
        <taxon>Viruses</taxon>
        <taxon>Duplodnaviria</taxon>
        <taxon>Heunggongvirae</taxon>
        <taxon>Uroviricota</taxon>
        <taxon>Caudoviricetes</taxon>
    </lineage>
</organism>
<sequence length="30" mass="3427">MQFEGCQSLRTILKFEAPASLLQLVILVDY</sequence>
<evidence type="ECO:0000313" key="1">
    <source>
        <dbReference type="EMBL" id="DAD97228.1"/>
    </source>
</evidence>
<reference evidence="1" key="1">
    <citation type="journal article" date="2021" name="Proc. Natl. Acad. Sci. U.S.A.">
        <title>A Catalog of Tens of Thousands of Viruses from Human Metagenomes Reveals Hidden Associations with Chronic Diseases.</title>
        <authorList>
            <person name="Tisza M.J."/>
            <person name="Buck C.B."/>
        </authorList>
    </citation>
    <scope>NUCLEOTIDE SEQUENCE</scope>
    <source>
        <strain evidence="1">CtWsj12</strain>
    </source>
</reference>
<name>A0A8S5NS64_9CAUD</name>
<protein>
    <submittedName>
        <fullName evidence="1">Uncharacterized protein</fullName>
    </submittedName>
</protein>
<dbReference type="EMBL" id="BK015233">
    <property type="protein sequence ID" value="DAD97228.1"/>
    <property type="molecule type" value="Genomic_DNA"/>
</dbReference>